<evidence type="ECO:0000313" key="4">
    <source>
        <dbReference type="Proteomes" id="UP000230340"/>
    </source>
</evidence>
<dbReference type="SUPFAM" id="SSF52743">
    <property type="entry name" value="Subtilisin-like"/>
    <property type="match status" value="1"/>
</dbReference>
<name>A0A2H0XEC7_UNCKA</name>
<dbReference type="PROSITE" id="PS51892">
    <property type="entry name" value="SUBTILASE"/>
    <property type="match status" value="1"/>
</dbReference>
<dbReference type="InterPro" id="IPR036852">
    <property type="entry name" value="Peptidase_S8/S53_dom_sf"/>
</dbReference>
<gene>
    <name evidence="3" type="ORF">COT49_01495</name>
</gene>
<feature type="domain" description="Peptidase S8/S53" evidence="2">
    <location>
        <begin position="9"/>
        <end position="66"/>
    </location>
</feature>
<comment type="caution">
    <text evidence="1">Lacks conserved residue(s) required for the propagation of feature annotation.</text>
</comment>
<dbReference type="Proteomes" id="UP000230340">
    <property type="component" value="Unassembled WGS sequence"/>
</dbReference>
<proteinExistence type="inferred from homology"/>
<accession>A0A2H0XEC7</accession>
<dbReference type="AlphaFoldDB" id="A0A2H0XEC7"/>
<dbReference type="InterPro" id="IPR000209">
    <property type="entry name" value="Peptidase_S8/S53_dom"/>
</dbReference>
<dbReference type="Gene3D" id="3.40.50.200">
    <property type="entry name" value="Peptidase S8/S53 domain"/>
    <property type="match status" value="1"/>
</dbReference>
<comment type="similarity">
    <text evidence="1">Belongs to the peptidase S8 family.</text>
</comment>
<dbReference type="EMBL" id="PEYT01000009">
    <property type="protein sequence ID" value="PIS23211.1"/>
    <property type="molecule type" value="Genomic_DNA"/>
</dbReference>
<dbReference type="GO" id="GO:0006508">
    <property type="term" value="P:proteolysis"/>
    <property type="evidence" value="ECO:0007669"/>
    <property type="project" value="InterPro"/>
</dbReference>
<dbReference type="Pfam" id="PF00082">
    <property type="entry name" value="Peptidase_S8"/>
    <property type="match status" value="1"/>
</dbReference>
<dbReference type="GO" id="GO:0004252">
    <property type="term" value="F:serine-type endopeptidase activity"/>
    <property type="evidence" value="ECO:0007669"/>
    <property type="project" value="InterPro"/>
</dbReference>
<reference evidence="4" key="1">
    <citation type="submission" date="2017-09" db="EMBL/GenBank/DDBJ databases">
        <title>Depth-based differentiation of microbial function through sediment-hosted aquifers and enrichment of novel symbionts in the deep terrestrial subsurface.</title>
        <authorList>
            <person name="Probst A.J."/>
            <person name="Ladd B."/>
            <person name="Jarett J.K."/>
            <person name="Geller-Mcgrath D.E."/>
            <person name="Sieber C.M.K."/>
            <person name="Emerson J.B."/>
            <person name="Anantharaman K."/>
            <person name="Thomas B.C."/>
            <person name="Malmstrom R."/>
            <person name="Stieglmeier M."/>
            <person name="Klingl A."/>
            <person name="Woyke T."/>
            <person name="Ryan C.M."/>
            <person name="Banfield J.F."/>
        </authorList>
    </citation>
    <scope>NUCLEOTIDE SEQUENCE [LARGE SCALE GENOMIC DNA]</scope>
</reference>
<protein>
    <recommendedName>
        <fullName evidence="2">Peptidase S8/S53 domain-containing protein</fullName>
    </recommendedName>
</protein>
<evidence type="ECO:0000259" key="2">
    <source>
        <dbReference type="Pfam" id="PF00082"/>
    </source>
</evidence>
<evidence type="ECO:0000313" key="3">
    <source>
        <dbReference type="EMBL" id="PIS23211.1"/>
    </source>
</evidence>
<sequence length="91" mass="10012">MNPKKDGPESYTFMSGSSMAAPDVTGLATLIWSIRPEFKVADVRTLIENTETDLGTLGPDWYFGHGRIDAGAALRACDTRIKHWFPLIVGE</sequence>
<comment type="caution">
    <text evidence="3">The sequence shown here is derived from an EMBL/GenBank/DDBJ whole genome shotgun (WGS) entry which is preliminary data.</text>
</comment>
<organism evidence="3 4">
    <name type="scientific">candidate division WWE3 bacterium CG08_land_8_20_14_0_20_40_13</name>
    <dbReference type="NCBI Taxonomy" id="1975084"/>
    <lineage>
        <taxon>Bacteria</taxon>
        <taxon>Katanobacteria</taxon>
    </lineage>
</organism>
<evidence type="ECO:0000256" key="1">
    <source>
        <dbReference type="PROSITE-ProRule" id="PRU01240"/>
    </source>
</evidence>